<dbReference type="Gene3D" id="3.40.50.300">
    <property type="entry name" value="P-loop containing nucleotide triphosphate hydrolases"/>
    <property type="match status" value="1"/>
</dbReference>
<dbReference type="PANTHER" id="PTHR43499">
    <property type="entry name" value="ABC TRANSPORTER I FAMILY MEMBER 1"/>
    <property type="match status" value="1"/>
</dbReference>
<proteinExistence type="predicted"/>
<keyword evidence="8" id="KW-0378">Hydrolase</keyword>
<name>A0A3A8ABY3_9HYPH</name>
<dbReference type="InterPro" id="IPR003439">
    <property type="entry name" value="ABC_transporter-like_ATP-bd"/>
</dbReference>
<organism evidence="8 9">
    <name type="scientific">Oceaniradius stylonematis</name>
    <dbReference type="NCBI Taxonomy" id="2184161"/>
    <lineage>
        <taxon>Bacteria</taxon>
        <taxon>Pseudomonadati</taxon>
        <taxon>Pseudomonadota</taxon>
        <taxon>Alphaproteobacteria</taxon>
        <taxon>Hyphomicrobiales</taxon>
        <taxon>Ahrensiaceae</taxon>
        <taxon>Oceaniradius</taxon>
    </lineage>
</organism>
<reference evidence="8 9" key="1">
    <citation type="journal article" date="2018" name="Int. J. Syst. Bacteriol.">
        <title>Oceaniradius stylonemae gen. nov., sp. nov., isolated from a red alga, Stylonema cornu-cervi.</title>
        <authorList>
            <person name="Jeong S."/>
        </authorList>
    </citation>
    <scope>NUCLEOTIDE SEQUENCE [LARGE SCALE GENOMIC DNA]</scope>
    <source>
        <strain evidence="8 9">StC1</strain>
    </source>
</reference>
<evidence type="ECO:0000256" key="5">
    <source>
        <dbReference type="ARBA" id="ARBA00022967"/>
    </source>
</evidence>
<dbReference type="InterPro" id="IPR027417">
    <property type="entry name" value="P-loop_NTPase"/>
</dbReference>
<dbReference type="PROSITE" id="PS50893">
    <property type="entry name" value="ABC_TRANSPORTER_2"/>
    <property type="match status" value="1"/>
</dbReference>
<evidence type="ECO:0000313" key="8">
    <source>
        <dbReference type="EMBL" id="RKF07436.1"/>
    </source>
</evidence>
<gene>
    <name evidence="8" type="primary">ccmA</name>
    <name evidence="8" type="ORF">DEM25_006440</name>
</gene>
<keyword evidence="6" id="KW-0472">Membrane</keyword>
<keyword evidence="4 8" id="KW-0067">ATP-binding</keyword>
<dbReference type="Proteomes" id="UP000246132">
    <property type="component" value="Unassembled WGS sequence"/>
</dbReference>
<dbReference type="NCBIfam" id="TIGR01189">
    <property type="entry name" value="ccmA"/>
    <property type="match status" value="1"/>
</dbReference>
<keyword evidence="9" id="KW-1185">Reference proteome</keyword>
<evidence type="ECO:0000256" key="3">
    <source>
        <dbReference type="ARBA" id="ARBA00022748"/>
    </source>
</evidence>
<keyword evidence="3" id="KW-0201">Cytochrome c-type biogenesis</keyword>
<evidence type="ECO:0000256" key="4">
    <source>
        <dbReference type="ARBA" id="ARBA00022840"/>
    </source>
</evidence>
<feature type="domain" description="ABC transporter" evidence="7">
    <location>
        <begin position="3"/>
        <end position="204"/>
    </location>
</feature>
<dbReference type="OrthoDB" id="9800654at2"/>
<dbReference type="InterPro" id="IPR003593">
    <property type="entry name" value="AAA+_ATPase"/>
</dbReference>
<dbReference type="AlphaFoldDB" id="A0A3A8ABY3"/>
<dbReference type="EC" id="3.6.3.41" evidence="8"/>
<dbReference type="GO" id="GO:0017004">
    <property type="term" value="P:cytochrome complex assembly"/>
    <property type="evidence" value="ECO:0007669"/>
    <property type="project" value="UniProtKB-KW"/>
</dbReference>
<accession>A0A3A8ABY3</accession>
<evidence type="ECO:0000256" key="1">
    <source>
        <dbReference type="ARBA" id="ARBA00022448"/>
    </source>
</evidence>
<dbReference type="GO" id="GO:0022857">
    <property type="term" value="F:transmembrane transporter activity"/>
    <property type="evidence" value="ECO:0007669"/>
    <property type="project" value="InterPro"/>
</dbReference>
<comment type="caution">
    <text evidence="8">The sequence shown here is derived from an EMBL/GenBank/DDBJ whole genome shotgun (WGS) entry which is preliminary data.</text>
</comment>
<keyword evidence="1" id="KW-0813">Transport</keyword>
<evidence type="ECO:0000256" key="2">
    <source>
        <dbReference type="ARBA" id="ARBA00022741"/>
    </source>
</evidence>
<evidence type="ECO:0000256" key="6">
    <source>
        <dbReference type="ARBA" id="ARBA00023136"/>
    </source>
</evidence>
<keyword evidence="5" id="KW-1278">Translocase</keyword>
<dbReference type="SUPFAM" id="SSF52540">
    <property type="entry name" value="P-loop containing nucleoside triphosphate hydrolases"/>
    <property type="match status" value="1"/>
</dbReference>
<sequence length="204" mass="21233">MKLVADGLAARRGNEMVFEGVGFALSAGEGMAVTGPNGAGKSTLLRVLAGFLRPVAGAAAMTGAPGGIAEIAAHAHFLSPLNAMKPALTVRENLNFWRAFGEARAAMPEEALERVDLGHAIDVPFSDLSTGQRRRAAIARLFVNHRPVWLLDEPTSGLDARTEAAFAGIIAGHMSDGGIVIAATHLPIEVAGMKKLRFTDGGDA</sequence>
<protein>
    <submittedName>
        <fullName evidence="8">Heme ABC exporter ATP-binding protein CcmA</fullName>
        <ecNumber evidence="8">3.6.3.41</ecNumber>
    </submittedName>
</protein>
<keyword evidence="2" id="KW-0547">Nucleotide-binding</keyword>
<dbReference type="InterPro" id="IPR005895">
    <property type="entry name" value="ABC_transptr_haem_export_CcmA"/>
</dbReference>
<dbReference type="SMART" id="SM00382">
    <property type="entry name" value="AAA"/>
    <property type="match status" value="1"/>
</dbReference>
<dbReference type="GO" id="GO:0005524">
    <property type="term" value="F:ATP binding"/>
    <property type="evidence" value="ECO:0007669"/>
    <property type="project" value="UniProtKB-KW"/>
</dbReference>
<dbReference type="EMBL" id="QFWV02000004">
    <property type="protein sequence ID" value="RKF07436.1"/>
    <property type="molecule type" value="Genomic_DNA"/>
</dbReference>
<dbReference type="RefSeq" id="WP_109769463.1">
    <property type="nucleotide sequence ID" value="NZ_QFWV02000004.1"/>
</dbReference>
<evidence type="ECO:0000259" key="7">
    <source>
        <dbReference type="PROSITE" id="PS50893"/>
    </source>
</evidence>
<dbReference type="PANTHER" id="PTHR43499:SF1">
    <property type="entry name" value="ABC TRANSPORTER I FAMILY MEMBER 1"/>
    <property type="match status" value="1"/>
</dbReference>
<dbReference type="GO" id="GO:0016887">
    <property type="term" value="F:ATP hydrolysis activity"/>
    <property type="evidence" value="ECO:0007669"/>
    <property type="project" value="InterPro"/>
</dbReference>
<evidence type="ECO:0000313" key="9">
    <source>
        <dbReference type="Proteomes" id="UP000246132"/>
    </source>
</evidence>
<dbReference type="Pfam" id="PF00005">
    <property type="entry name" value="ABC_tran"/>
    <property type="match status" value="1"/>
</dbReference>